<dbReference type="CDD" id="cd00383">
    <property type="entry name" value="trans_reg_C"/>
    <property type="match status" value="1"/>
</dbReference>
<proteinExistence type="predicted"/>
<keyword evidence="1 2" id="KW-0238">DNA-binding</keyword>
<evidence type="ECO:0000256" key="1">
    <source>
        <dbReference type="ARBA" id="ARBA00023125"/>
    </source>
</evidence>
<dbReference type="EMBL" id="JQAN02000010">
    <property type="protein sequence ID" value="PPD58075.1"/>
    <property type="molecule type" value="Genomic_DNA"/>
</dbReference>
<dbReference type="InterPro" id="IPR036388">
    <property type="entry name" value="WH-like_DNA-bd_sf"/>
</dbReference>
<dbReference type="InterPro" id="IPR001867">
    <property type="entry name" value="OmpR/PhoB-type_DNA-bd"/>
</dbReference>
<dbReference type="SUPFAM" id="SSF52172">
    <property type="entry name" value="CheY-like"/>
    <property type="match status" value="1"/>
</dbReference>
<dbReference type="RefSeq" id="WP_102331083.1">
    <property type="nucleotide sequence ID" value="NZ_CP058566.2"/>
</dbReference>
<name>A0A2P5P717_9CHLR</name>
<dbReference type="InterPro" id="IPR011006">
    <property type="entry name" value="CheY-like_superfamily"/>
</dbReference>
<dbReference type="PROSITE" id="PS51755">
    <property type="entry name" value="OMPR_PHOB"/>
    <property type="match status" value="1"/>
</dbReference>
<dbReference type="GO" id="GO:0032993">
    <property type="term" value="C:protein-DNA complex"/>
    <property type="evidence" value="ECO:0007669"/>
    <property type="project" value="TreeGrafter"/>
</dbReference>
<reference evidence="2 3" key="1">
    <citation type="journal article" date="2017" name="ISME J.">
        <title>Grape pomace compost harbors organohalide-respiring Dehalogenimonas species with novel reductive dehalogenase genes.</title>
        <authorList>
            <person name="Yang Y."/>
            <person name="Higgins S.A."/>
            <person name="Yan J."/>
            <person name="Simsir B."/>
            <person name="Chourey K."/>
            <person name="Iyer R."/>
            <person name="Hettich R.L."/>
            <person name="Baldwin B."/>
            <person name="Ogles D.M."/>
            <person name="Loffler F.E."/>
        </authorList>
    </citation>
    <scope>NUCLEOTIDE SEQUENCE [LARGE SCALE GENOMIC DNA]</scope>
    <source>
        <strain evidence="2 3">GP</strain>
    </source>
</reference>
<dbReference type="GO" id="GO:0005829">
    <property type="term" value="C:cytosol"/>
    <property type="evidence" value="ECO:0007669"/>
    <property type="project" value="TreeGrafter"/>
</dbReference>
<sequence length="227" mass="25304">MKIMVVEDDRDIIEFISLALGIGWPGIEIEVAETGEKGIELAGKINPDIITVDLGLPGLNGFEVIRSIRSFSKVPIIVLTVRGEERDIVRGLELGADEYVVKPFGQMELIARIRALMRRNQSQDELKPIVYGNISLDTVKRTISNGTKQVVLTSTKTNILKQLMSKQGETTTHSAIAEKIWGSNYPEASEAIKVHIRHIREKIEDDPGNPQIILTRFGVGYYIARPE</sequence>
<dbReference type="SMART" id="SM00862">
    <property type="entry name" value="Trans_reg_C"/>
    <property type="match status" value="1"/>
</dbReference>
<dbReference type="InterPro" id="IPR039420">
    <property type="entry name" value="WalR-like"/>
</dbReference>
<dbReference type="Pfam" id="PF00072">
    <property type="entry name" value="Response_reg"/>
    <property type="match status" value="1"/>
</dbReference>
<dbReference type="PANTHER" id="PTHR48111">
    <property type="entry name" value="REGULATOR OF RPOS"/>
    <property type="match status" value="1"/>
</dbReference>
<dbReference type="Gene3D" id="1.10.10.10">
    <property type="entry name" value="Winged helix-like DNA-binding domain superfamily/Winged helix DNA-binding domain"/>
    <property type="match status" value="1"/>
</dbReference>
<protein>
    <submittedName>
        <fullName evidence="2">DNA-binding response regulator</fullName>
    </submittedName>
</protein>
<keyword evidence="3" id="KW-1185">Reference proteome</keyword>
<comment type="caution">
    <text evidence="2">The sequence shown here is derived from an EMBL/GenBank/DDBJ whole genome shotgun (WGS) entry which is preliminary data.</text>
</comment>
<dbReference type="PROSITE" id="PS50110">
    <property type="entry name" value="RESPONSE_REGULATORY"/>
    <property type="match status" value="1"/>
</dbReference>
<dbReference type="GO" id="GO:0006355">
    <property type="term" value="P:regulation of DNA-templated transcription"/>
    <property type="evidence" value="ECO:0007669"/>
    <property type="project" value="InterPro"/>
</dbReference>
<dbReference type="AlphaFoldDB" id="A0A2P5P717"/>
<dbReference type="Gene3D" id="6.10.250.690">
    <property type="match status" value="1"/>
</dbReference>
<dbReference type="InterPro" id="IPR016032">
    <property type="entry name" value="Sig_transdc_resp-reg_C-effctor"/>
</dbReference>
<dbReference type="Pfam" id="PF00486">
    <property type="entry name" value="Trans_reg_C"/>
    <property type="match status" value="1"/>
</dbReference>
<gene>
    <name evidence="2" type="ORF">JP09_007265</name>
</gene>
<dbReference type="GO" id="GO:0000156">
    <property type="term" value="F:phosphorelay response regulator activity"/>
    <property type="evidence" value="ECO:0007669"/>
    <property type="project" value="TreeGrafter"/>
</dbReference>
<dbReference type="GO" id="GO:0000976">
    <property type="term" value="F:transcription cis-regulatory region binding"/>
    <property type="evidence" value="ECO:0007669"/>
    <property type="project" value="TreeGrafter"/>
</dbReference>
<dbReference type="InterPro" id="IPR001789">
    <property type="entry name" value="Sig_transdc_resp-reg_receiver"/>
</dbReference>
<evidence type="ECO:0000313" key="2">
    <source>
        <dbReference type="EMBL" id="PPD58075.1"/>
    </source>
</evidence>
<dbReference type="PANTHER" id="PTHR48111:SF50">
    <property type="entry name" value="KDP OPERON TRANSCRIPTIONAL REGULATORY PROTEIN KDPE"/>
    <property type="match status" value="1"/>
</dbReference>
<dbReference type="SUPFAM" id="SSF46894">
    <property type="entry name" value="C-terminal effector domain of the bipartite response regulators"/>
    <property type="match status" value="1"/>
</dbReference>
<evidence type="ECO:0000313" key="3">
    <source>
        <dbReference type="Proteomes" id="UP000235653"/>
    </source>
</evidence>
<dbReference type="OrthoDB" id="151098at2"/>
<accession>A0A2P5P717</accession>
<dbReference type="Proteomes" id="UP000235653">
    <property type="component" value="Unassembled WGS sequence"/>
</dbReference>
<dbReference type="Gene3D" id="3.40.50.2300">
    <property type="match status" value="1"/>
</dbReference>
<organism evidence="2 3">
    <name type="scientific">Dehalogenimonas etheniformans</name>
    <dbReference type="NCBI Taxonomy" id="1536648"/>
    <lineage>
        <taxon>Bacteria</taxon>
        <taxon>Bacillati</taxon>
        <taxon>Chloroflexota</taxon>
        <taxon>Dehalococcoidia</taxon>
        <taxon>Dehalococcoidales</taxon>
        <taxon>Dehalococcoidaceae</taxon>
        <taxon>Dehalogenimonas</taxon>
    </lineage>
</organism>
<dbReference type="SMART" id="SM00448">
    <property type="entry name" value="REC"/>
    <property type="match status" value="1"/>
</dbReference>